<protein>
    <submittedName>
        <fullName evidence="1">Uncharacterized protein</fullName>
    </submittedName>
</protein>
<dbReference type="EMBL" id="JBHLZP010000134">
    <property type="protein sequence ID" value="MFB9834357.1"/>
    <property type="molecule type" value="Genomic_DNA"/>
</dbReference>
<feature type="non-terminal residue" evidence="1">
    <location>
        <position position="1"/>
    </location>
</feature>
<comment type="caution">
    <text evidence="1">The sequence shown here is derived from an EMBL/GenBank/DDBJ whole genome shotgun (WGS) entry which is preliminary data.</text>
</comment>
<accession>A0ABV5YH26</accession>
<gene>
    <name evidence="1" type="ORF">ACFFNX_19425</name>
</gene>
<sequence>VADALELALGSEEVPGSIESAGTLRPVPDVLRAVLPEAPETYVRHEKLVVDGVAVPWWYDEGTVHASDPAGLARGAAWACDRWSDRLLAEAALRDPDALPALLAEAEL</sequence>
<proteinExistence type="predicted"/>
<evidence type="ECO:0000313" key="2">
    <source>
        <dbReference type="Proteomes" id="UP001589627"/>
    </source>
</evidence>
<evidence type="ECO:0000313" key="1">
    <source>
        <dbReference type="EMBL" id="MFB9834357.1"/>
    </source>
</evidence>
<organism evidence="1 2">
    <name type="scientific">Actinoallomurus acaciae</name>
    <dbReference type="NCBI Taxonomy" id="502577"/>
    <lineage>
        <taxon>Bacteria</taxon>
        <taxon>Bacillati</taxon>
        <taxon>Actinomycetota</taxon>
        <taxon>Actinomycetes</taxon>
        <taxon>Streptosporangiales</taxon>
        <taxon>Thermomonosporaceae</taxon>
        <taxon>Actinoallomurus</taxon>
    </lineage>
</organism>
<keyword evidence="2" id="KW-1185">Reference proteome</keyword>
<dbReference type="Proteomes" id="UP001589627">
    <property type="component" value="Unassembled WGS sequence"/>
</dbReference>
<name>A0ABV5YH26_9ACTN</name>
<reference evidence="1 2" key="1">
    <citation type="submission" date="2024-09" db="EMBL/GenBank/DDBJ databases">
        <authorList>
            <person name="Sun Q."/>
            <person name="Mori K."/>
        </authorList>
    </citation>
    <scope>NUCLEOTIDE SEQUENCE [LARGE SCALE GENOMIC DNA]</scope>
    <source>
        <strain evidence="1 2">TBRC 0563</strain>
    </source>
</reference>